<feature type="region of interest" description="Disordered" evidence="3">
    <location>
        <begin position="273"/>
        <end position="300"/>
    </location>
</feature>
<dbReference type="Proteomes" id="UP000033448">
    <property type="component" value="Unassembled WGS sequence"/>
</dbReference>
<evidence type="ECO:0000256" key="3">
    <source>
        <dbReference type="SAM" id="MobiDB-lite"/>
    </source>
</evidence>
<proteinExistence type="inferred from homology"/>
<dbReference type="GO" id="GO:0016020">
    <property type="term" value="C:membrane"/>
    <property type="evidence" value="ECO:0007669"/>
    <property type="project" value="TreeGrafter"/>
</dbReference>
<dbReference type="RefSeq" id="WP_045251525.1">
    <property type="nucleotide sequence ID" value="NZ_JYIT01000083.1"/>
</dbReference>
<dbReference type="GO" id="GO:0019290">
    <property type="term" value="P:siderophore biosynthetic process"/>
    <property type="evidence" value="ECO:0007669"/>
    <property type="project" value="InterPro"/>
</dbReference>
<dbReference type="SUPFAM" id="SSF51735">
    <property type="entry name" value="NAD(P)-binding Rossmann-fold domains"/>
    <property type="match status" value="1"/>
</dbReference>
<accession>A0A0F0KG40</accession>
<keyword evidence="2 5" id="KW-0560">Oxidoreductase</keyword>
<organism evidence="5 6">
    <name type="scientific">Microbacterium azadirachtae</name>
    <dbReference type="NCBI Taxonomy" id="582680"/>
    <lineage>
        <taxon>Bacteria</taxon>
        <taxon>Bacillati</taxon>
        <taxon>Actinomycetota</taxon>
        <taxon>Actinomycetes</taxon>
        <taxon>Micrococcales</taxon>
        <taxon>Microbacteriaceae</taxon>
        <taxon>Microbacterium</taxon>
    </lineage>
</organism>
<name>A0A0F0KG40_9MICO</name>
<dbReference type="EMBL" id="JYIT01000083">
    <property type="protein sequence ID" value="KJL19823.1"/>
    <property type="molecule type" value="Genomic_DNA"/>
</dbReference>
<comment type="similarity">
    <text evidence="1">Belongs to the short-chain dehydrogenases/reductases (SDR) family.</text>
</comment>
<dbReference type="InterPro" id="IPR036291">
    <property type="entry name" value="NAD(P)-bd_dom_sf"/>
</dbReference>
<evidence type="ECO:0000313" key="6">
    <source>
        <dbReference type="Proteomes" id="UP000033448"/>
    </source>
</evidence>
<dbReference type="PROSITE" id="PS00061">
    <property type="entry name" value="ADH_SHORT"/>
    <property type="match status" value="1"/>
</dbReference>
<dbReference type="InterPro" id="IPR002347">
    <property type="entry name" value="SDR_fam"/>
</dbReference>
<dbReference type="OrthoDB" id="4523082at2"/>
<dbReference type="PANTHER" id="PTHR44196:SF1">
    <property type="entry name" value="DEHYDROGENASE_REDUCTASE SDR FAMILY MEMBER 7B"/>
    <property type="match status" value="1"/>
</dbReference>
<dbReference type="InterPro" id="IPR020904">
    <property type="entry name" value="Sc_DH/Rdtase_CS"/>
</dbReference>
<dbReference type="InterPro" id="IPR057326">
    <property type="entry name" value="KR_dom"/>
</dbReference>
<dbReference type="Pfam" id="PF00106">
    <property type="entry name" value="adh_short"/>
    <property type="match status" value="1"/>
</dbReference>
<evidence type="ECO:0000259" key="4">
    <source>
        <dbReference type="SMART" id="SM00822"/>
    </source>
</evidence>
<dbReference type="GO" id="GO:0008667">
    <property type="term" value="F:2,3-dihydro-2,3-dihydroxybenzoate dehydrogenase activity"/>
    <property type="evidence" value="ECO:0007669"/>
    <property type="project" value="InterPro"/>
</dbReference>
<dbReference type="InterPro" id="IPR003560">
    <property type="entry name" value="DHB_DH"/>
</dbReference>
<feature type="domain" description="Ketoreductase" evidence="4">
    <location>
        <begin position="9"/>
        <end position="198"/>
    </location>
</feature>
<dbReference type="EC" id="1.-.-.-" evidence="5"/>
<comment type="caution">
    <text evidence="5">The sequence shown here is derived from an EMBL/GenBank/DDBJ whole genome shotgun (WGS) entry which is preliminary data.</text>
</comment>
<evidence type="ECO:0000256" key="1">
    <source>
        <dbReference type="ARBA" id="ARBA00006484"/>
    </source>
</evidence>
<evidence type="ECO:0000313" key="5">
    <source>
        <dbReference type="EMBL" id="KJL19823.1"/>
    </source>
</evidence>
<reference evidence="5 6" key="1">
    <citation type="submission" date="2015-02" db="EMBL/GenBank/DDBJ databases">
        <title>Draft genome sequences of ten Microbacterium spp. with emphasis on heavy metal contaminated environments.</title>
        <authorList>
            <person name="Corretto E."/>
        </authorList>
    </citation>
    <scope>NUCLEOTIDE SEQUENCE [LARGE SCALE GENOMIC DNA]</scope>
    <source>
        <strain evidence="5 6">DSM 23848</strain>
    </source>
</reference>
<dbReference type="AlphaFoldDB" id="A0A0F0KG40"/>
<keyword evidence="6" id="KW-1185">Reference proteome</keyword>
<sequence>MPVLDAAGRSSAITGAANGIGAEVARALARRGARLALIDRDRAGLNRLAEELRASGAEVTVHPVDLRDDAAVAAAGAEIEAAHPQLQTLITCAGSSMLGSLDQLTMEEMRWLMDINLWGTVSITKALLPSLRRSPAAHITHIASIYALASPGGRIPYAMTKFAVRAFSEALMHELEGSSVSVGAVYPAGVRTGIILHGRYAAAIDPGVAGRAAAAQAAMYHMEPSEAAERIVRATLRRRPRTLIGRETRLVDALVRLAPVRYWGPMRRPLREAIDTTTPMSPRRSEAVTPPRRGSAPTPG</sequence>
<dbReference type="PATRIC" id="fig|582680.7.peg.2925"/>
<gene>
    <name evidence="5" type="primary">sadH</name>
    <name evidence="5" type="ORF">RL72_02868</name>
</gene>
<protein>
    <submittedName>
        <fullName evidence="5">Putative oxidoreductase SadH</fullName>
        <ecNumber evidence="5">1.-.-.-</ecNumber>
    </submittedName>
</protein>
<evidence type="ECO:0000256" key="2">
    <source>
        <dbReference type="ARBA" id="ARBA00023002"/>
    </source>
</evidence>
<dbReference type="PRINTS" id="PR01397">
    <property type="entry name" value="DHBDHDRGNASE"/>
</dbReference>
<dbReference type="Gene3D" id="3.40.50.720">
    <property type="entry name" value="NAD(P)-binding Rossmann-like Domain"/>
    <property type="match status" value="1"/>
</dbReference>
<dbReference type="PANTHER" id="PTHR44196">
    <property type="entry name" value="DEHYDROGENASE/REDUCTASE SDR FAMILY MEMBER 7B"/>
    <property type="match status" value="1"/>
</dbReference>
<dbReference type="SMART" id="SM00822">
    <property type="entry name" value="PKS_KR"/>
    <property type="match status" value="1"/>
</dbReference>